<dbReference type="SMART" id="SM00530">
    <property type="entry name" value="HTH_XRE"/>
    <property type="match status" value="1"/>
</dbReference>
<protein>
    <submittedName>
        <fullName evidence="3">Helix-turn-helix</fullName>
    </submittedName>
</protein>
<accession>A0A1M6IQW0</accession>
<dbReference type="PROSITE" id="PS50943">
    <property type="entry name" value="HTH_CROC1"/>
    <property type="match status" value="1"/>
</dbReference>
<dbReference type="InterPro" id="IPR001387">
    <property type="entry name" value="Cro/C1-type_HTH"/>
</dbReference>
<evidence type="ECO:0000259" key="2">
    <source>
        <dbReference type="PROSITE" id="PS50943"/>
    </source>
</evidence>
<feature type="compositionally biased region" description="Polar residues" evidence="1">
    <location>
        <begin position="108"/>
        <end position="123"/>
    </location>
</feature>
<dbReference type="STRING" id="1121955.SAMN02745146_2938"/>
<dbReference type="Proteomes" id="UP000184418">
    <property type="component" value="Unassembled WGS sequence"/>
</dbReference>
<dbReference type="EMBL" id="FQYN01000006">
    <property type="protein sequence ID" value="SHJ36824.1"/>
    <property type="molecule type" value="Genomic_DNA"/>
</dbReference>
<dbReference type="Pfam" id="PF01381">
    <property type="entry name" value="HTH_3"/>
    <property type="match status" value="1"/>
</dbReference>
<evidence type="ECO:0000313" key="4">
    <source>
        <dbReference type="Proteomes" id="UP000184418"/>
    </source>
</evidence>
<dbReference type="InterPro" id="IPR010982">
    <property type="entry name" value="Lambda_DNA-bd_dom_sf"/>
</dbReference>
<dbReference type="Gene3D" id="1.10.260.40">
    <property type="entry name" value="lambda repressor-like DNA-binding domains"/>
    <property type="match status" value="1"/>
</dbReference>
<evidence type="ECO:0000256" key="1">
    <source>
        <dbReference type="SAM" id="MobiDB-lite"/>
    </source>
</evidence>
<dbReference type="GO" id="GO:0003677">
    <property type="term" value="F:DNA binding"/>
    <property type="evidence" value="ECO:0007669"/>
    <property type="project" value="InterPro"/>
</dbReference>
<gene>
    <name evidence="3" type="ORF">SAMN02745146_2938</name>
</gene>
<dbReference type="SUPFAM" id="SSF47413">
    <property type="entry name" value="lambda repressor-like DNA-binding domains"/>
    <property type="match status" value="1"/>
</dbReference>
<dbReference type="CDD" id="cd00093">
    <property type="entry name" value="HTH_XRE"/>
    <property type="match status" value="1"/>
</dbReference>
<reference evidence="3 4" key="1">
    <citation type="submission" date="2016-11" db="EMBL/GenBank/DDBJ databases">
        <authorList>
            <person name="Jaros S."/>
            <person name="Januszkiewicz K."/>
            <person name="Wedrychowicz H."/>
        </authorList>
    </citation>
    <scope>NUCLEOTIDE SEQUENCE [LARGE SCALE GENOMIC DNA]</scope>
    <source>
        <strain evidence="3 4">DSM 21074</strain>
    </source>
</reference>
<dbReference type="AlphaFoldDB" id="A0A1M6IQW0"/>
<sequence length="135" mass="14738">MNTLADLLAQTAPREEEKRFVDKSMQLSGLISAAMQRQRLTQKALADLLGKKESEVSRWLSGLHNFTLKTLTRLEAVLGEDLVLAFRDQAAAPAVIAPAKAQWAESGNDWQAAQQGKSRSQASGPEELYSLTQAA</sequence>
<feature type="domain" description="HTH cro/C1-type" evidence="2">
    <location>
        <begin position="31"/>
        <end position="85"/>
    </location>
</feature>
<evidence type="ECO:0000313" key="3">
    <source>
        <dbReference type="EMBL" id="SHJ36824.1"/>
    </source>
</evidence>
<proteinExistence type="predicted"/>
<organism evidence="3 4">
    <name type="scientific">Hymenobacter daecheongensis DSM 21074</name>
    <dbReference type="NCBI Taxonomy" id="1121955"/>
    <lineage>
        <taxon>Bacteria</taxon>
        <taxon>Pseudomonadati</taxon>
        <taxon>Bacteroidota</taxon>
        <taxon>Cytophagia</taxon>
        <taxon>Cytophagales</taxon>
        <taxon>Hymenobacteraceae</taxon>
        <taxon>Hymenobacter</taxon>
    </lineage>
</organism>
<keyword evidence="4" id="KW-1185">Reference proteome</keyword>
<feature type="region of interest" description="Disordered" evidence="1">
    <location>
        <begin position="107"/>
        <end position="135"/>
    </location>
</feature>
<name>A0A1M6IQW0_9BACT</name>